<dbReference type="EC" id="1.3.1.-" evidence="12"/>
<evidence type="ECO:0000256" key="10">
    <source>
        <dbReference type="ARBA" id="ARBA00048205"/>
    </source>
</evidence>
<keyword evidence="15" id="KW-1185">Reference proteome</keyword>
<dbReference type="PANTHER" id="PTHR45846">
    <property type="entry name" value="TRNA-DIHYDROURIDINE(47) SYNTHASE [NAD(P)(+)]-LIKE"/>
    <property type="match status" value="1"/>
</dbReference>
<evidence type="ECO:0000313" key="15">
    <source>
        <dbReference type="Proteomes" id="UP001302274"/>
    </source>
</evidence>
<comment type="cofactor">
    <cofactor evidence="1 12">
        <name>FMN</name>
        <dbReference type="ChEBI" id="CHEBI:58210"/>
    </cofactor>
</comment>
<evidence type="ECO:0000256" key="2">
    <source>
        <dbReference type="ARBA" id="ARBA00002790"/>
    </source>
</evidence>
<evidence type="ECO:0000256" key="3">
    <source>
        <dbReference type="ARBA" id="ARBA00022555"/>
    </source>
</evidence>
<evidence type="ECO:0000256" key="5">
    <source>
        <dbReference type="ARBA" id="ARBA00022643"/>
    </source>
</evidence>
<dbReference type="EMBL" id="JAYGJQ010000001">
    <property type="protein sequence ID" value="MEA9356455.1"/>
    <property type="molecule type" value="Genomic_DNA"/>
</dbReference>
<protein>
    <recommendedName>
        <fullName evidence="12">tRNA-dihydrouridine synthase</fullName>
        <ecNumber evidence="12">1.3.1.-</ecNumber>
    </recommendedName>
</protein>
<dbReference type="RefSeq" id="WP_323576154.1">
    <property type="nucleotide sequence ID" value="NZ_JAYGJQ010000001.1"/>
</dbReference>
<evidence type="ECO:0000256" key="9">
    <source>
        <dbReference type="ARBA" id="ARBA00023002"/>
    </source>
</evidence>
<dbReference type="InterPro" id="IPR001269">
    <property type="entry name" value="DUS_fam"/>
</dbReference>
<reference evidence="14 15" key="1">
    <citation type="submission" date="2023-11" db="EMBL/GenBank/DDBJ databases">
        <title>A Novel Polar Bacteriovorax (B. antarcticus) Isolated from the Biocrust in Antarctica.</title>
        <authorList>
            <person name="Mun W."/>
            <person name="Choi S.Y."/>
            <person name="Mitchell R.J."/>
        </authorList>
    </citation>
    <scope>NUCLEOTIDE SEQUENCE [LARGE SCALE GENOMIC DNA]</scope>
    <source>
        <strain evidence="14 15">PP10</strain>
    </source>
</reference>
<dbReference type="PIRSF" id="PIRSF006621">
    <property type="entry name" value="Dus"/>
    <property type="match status" value="1"/>
</dbReference>
<dbReference type="CDD" id="cd02801">
    <property type="entry name" value="DUS_like_FMN"/>
    <property type="match status" value="1"/>
</dbReference>
<evidence type="ECO:0000256" key="7">
    <source>
        <dbReference type="ARBA" id="ARBA00022857"/>
    </source>
</evidence>
<gene>
    <name evidence="14" type="ORF">SHI21_09585</name>
</gene>
<keyword evidence="8" id="KW-0694">RNA-binding</keyword>
<dbReference type="PROSITE" id="PS01136">
    <property type="entry name" value="UPF0034"/>
    <property type="match status" value="1"/>
</dbReference>
<evidence type="ECO:0000256" key="1">
    <source>
        <dbReference type="ARBA" id="ARBA00001917"/>
    </source>
</evidence>
<comment type="similarity">
    <text evidence="12">Belongs to the dus family.</text>
</comment>
<evidence type="ECO:0000256" key="11">
    <source>
        <dbReference type="ARBA" id="ARBA00048802"/>
    </source>
</evidence>
<dbReference type="PANTHER" id="PTHR45846:SF1">
    <property type="entry name" value="TRNA-DIHYDROURIDINE(47) SYNTHASE [NAD(P)(+)]-LIKE"/>
    <property type="match status" value="1"/>
</dbReference>
<dbReference type="InterPro" id="IPR018517">
    <property type="entry name" value="tRNA_hU_synthase_CS"/>
</dbReference>
<dbReference type="InterPro" id="IPR013785">
    <property type="entry name" value="Aldolase_TIM"/>
</dbReference>
<comment type="catalytic activity">
    <reaction evidence="11">
        <text>a 5,6-dihydrouridine in tRNA + NAD(+) = a uridine in tRNA + NADH + H(+)</text>
        <dbReference type="Rhea" id="RHEA:54452"/>
        <dbReference type="Rhea" id="RHEA-COMP:13339"/>
        <dbReference type="Rhea" id="RHEA-COMP:13887"/>
        <dbReference type="ChEBI" id="CHEBI:15378"/>
        <dbReference type="ChEBI" id="CHEBI:57540"/>
        <dbReference type="ChEBI" id="CHEBI:57945"/>
        <dbReference type="ChEBI" id="CHEBI:65315"/>
        <dbReference type="ChEBI" id="CHEBI:74443"/>
    </reaction>
</comment>
<evidence type="ECO:0000256" key="6">
    <source>
        <dbReference type="ARBA" id="ARBA00022694"/>
    </source>
</evidence>
<evidence type="ECO:0000259" key="13">
    <source>
        <dbReference type="Pfam" id="PF01207"/>
    </source>
</evidence>
<name>A0ABU5VTS3_9BACT</name>
<keyword evidence="9 12" id="KW-0560">Oxidoreductase</keyword>
<keyword evidence="3" id="KW-0820">tRNA-binding</keyword>
<evidence type="ECO:0000256" key="12">
    <source>
        <dbReference type="PIRNR" id="PIRNR006621"/>
    </source>
</evidence>
<dbReference type="Gene3D" id="1.10.1200.80">
    <property type="entry name" value="Putative flavin oxidoreducatase, domain 2"/>
    <property type="match status" value="1"/>
</dbReference>
<keyword evidence="7" id="KW-0521">NADP</keyword>
<organism evidence="14 15">
    <name type="scientific">Bacteriovorax antarcticus</name>
    <dbReference type="NCBI Taxonomy" id="3088717"/>
    <lineage>
        <taxon>Bacteria</taxon>
        <taxon>Pseudomonadati</taxon>
        <taxon>Bdellovibrionota</taxon>
        <taxon>Bacteriovoracia</taxon>
        <taxon>Bacteriovoracales</taxon>
        <taxon>Bacteriovoracaceae</taxon>
        <taxon>Bacteriovorax</taxon>
    </lineage>
</organism>
<sequence>MTKNAPFTPELQKKIDILKARRKPIQMGSLSFDSPLLLAPMSSIGTAPFRLLMEDLGAGGTVSELISCHGINYKNVRTTEMLKVDPREKNIGLQLFGEGAEAMAEAAKVAESFNPKFIDINMGCPVKKVVGTGAGSSLLKDTSTLPHFFSTIKKAIKLPLTIKIRTGWDHDTINALEVIHIAKEEGIEFVAVHGRTRAQQYTGLANWEYLEQLGAKSPLDIIGNGDLHTVSFVKEKMNTTKCTALMLGRGPLRNPFLFLEPYMLPTDDMFFTPEDHLEVIKKLIEYSRDYAHSDHTLLVSIRKHLIWMAAGYNNVSYFRDLIFKTPDLNETIKISEEFFTSLKDQRKRLQDHDSFMTSGHG</sequence>
<accession>A0ABU5VTS3</accession>
<comment type="catalytic activity">
    <reaction evidence="10">
        <text>a 5,6-dihydrouridine in tRNA + NADP(+) = a uridine in tRNA + NADPH + H(+)</text>
        <dbReference type="Rhea" id="RHEA:23624"/>
        <dbReference type="Rhea" id="RHEA-COMP:13339"/>
        <dbReference type="Rhea" id="RHEA-COMP:13887"/>
        <dbReference type="ChEBI" id="CHEBI:15378"/>
        <dbReference type="ChEBI" id="CHEBI:57783"/>
        <dbReference type="ChEBI" id="CHEBI:58349"/>
        <dbReference type="ChEBI" id="CHEBI:65315"/>
        <dbReference type="ChEBI" id="CHEBI:74443"/>
    </reaction>
</comment>
<evidence type="ECO:0000256" key="4">
    <source>
        <dbReference type="ARBA" id="ARBA00022630"/>
    </source>
</evidence>
<keyword evidence="6 12" id="KW-0819">tRNA processing</keyword>
<dbReference type="Pfam" id="PF01207">
    <property type="entry name" value="Dus"/>
    <property type="match status" value="1"/>
</dbReference>
<keyword evidence="5 12" id="KW-0288">FMN</keyword>
<comment type="caution">
    <text evidence="14">The sequence shown here is derived from an EMBL/GenBank/DDBJ whole genome shotgun (WGS) entry which is preliminary data.</text>
</comment>
<comment type="function">
    <text evidence="2 12">Catalyzes the synthesis of 5,6-dihydrouridine (D), a modified base found in the D-loop of most tRNAs, via the reduction of the C5-C6 double bond in target uridines.</text>
</comment>
<proteinExistence type="inferred from homology"/>
<dbReference type="InterPro" id="IPR035587">
    <property type="entry name" value="DUS-like_FMN-bd"/>
</dbReference>
<feature type="domain" description="DUS-like FMN-binding" evidence="13">
    <location>
        <begin position="37"/>
        <end position="336"/>
    </location>
</feature>
<dbReference type="Proteomes" id="UP001302274">
    <property type="component" value="Unassembled WGS sequence"/>
</dbReference>
<dbReference type="SUPFAM" id="SSF51395">
    <property type="entry name" value="FMN-linked oxidoreductases"/>
    <property type="match status" value="1"/>
</dbReference>
<keyword evidence="4 12" id="KW-0285">Flavoprotein</keyword>
<dbReference type="Gene3D" id="3.20.20.70">
    <property type="entry name" value="Aldolase class I"/>
    <property type="match status" value="1"/>
</dbReference>
<evidence type="ECO:0000313" key="14">
    <source>
        <dbReference type="EMBL" id="MEA9356455.1"/>
    </source>
</evidence>
<evidence type="ECO:0000256" key="8">
    <source>
        <dbReference type="ARBA" id="ARBA00022884"/>
    </source>
</evidence>
<dbReference type="InterPro" id="IPR024036">
    <property type="entry name" value="tRNA-dHydroUridine_Synthase_C"/>
</dbReference>